<organism evidence="1 2">
    <name type="scientific">Toxocara canis</name>
    <name type="common">Canine roundworm</name>
    <dbReference type="NCBI Taxonomy" id="6265"/>
    <lineage>
        <taxon>Eukaryota</taxon>
        <taxon>Metazoa</taxon>
        <taxon>Ecdysozoa</taxon>
        <taxon>Nematoda</taxon>
        <taxon>Chromadorea</taxon>
        <taxon>Rhabditida</taxon>
        <taxon>Spirurina</taxon>
        <taxon>Ascaridomorpha</taxon>
        <taxon>Ascaridoidea</taxon>
        <taxon>Toxocaridae</taxon>
        <taxon>Toxocara</taxon>
    </lineage>
</organism>
<name>A0A0B2VUQ2_TOXCA</name>
<evidence type="ECO:0000313" key="2">
    <source>
        <dbReference type="Proteomes" id="UP000031036"/>
    </source>
</evidence>
<dbReference type="Proteomes" id="UP000031036">
    <property type="component" value="Unassembled WGS sequence"/>
</dbReference>
<proteinExistence type="predicted"/>
<feature type="non-terminal residue" evidence="1">
    <location>
        <position position="114"/>
    </location>
</feature>
<dbReference type="EMBL" id="JPKZ01000869">
    <property type="protein sequence ID" value="KHN85087.1"/>
    <property type="molecule type" value="Genomic_DNA"/>
</dbReference>
<reference evidence="1 2" key="1">
    <citation type="submission" date="2014-11" db="EMBL/GenBank/DDBJ databases">
        <title>Genetic blueprint of the zoonotic pathogen Toxocara canis.</title>
        <authorList>
            <person name="Zhu X.-Q."/>
            <person name="Korhonen P.K."/>
            <person name="Cai H."/>
            <person name="Young N.D."/>
            <person name="Nejsum P."/>
            <person name="von Samson-Himmelstjerna G."/>
            <person name="Boag P.R."/>
            <person name="Tan P."/>
            <person name="Li Q."/>
            <person name="Min J."/>
            <person name="Yang Y."/>
            <person name="Wang X."/>
            <person name="Fang X."/>
            <person name="Hall R.S."/>
            <person name="Hofmann A."/>
            <person name="Sternberg P.W."/>
            <person name="Jex A.R."/>
            <person name="Gasser R.B."/>
        </authorList>
    </citation>
    <scope>NUCLEOTIDE SEQUENCE [LARGE SCALE GENOMIC DNA]</scope>
    <source>
        <strain evidence="1">PN_DK_2014</strain>
    </source>
</reference>
<sequence length="114" mass="12831">MRSLRKQDASASWCAGAVWSAYAAAFSVLDTTVETFTGSFGRYSDHRSYLSCSLRCMPIPEDQKRLLQRGAETRARFHTSRSRTACRWTTALVEPLRAQIRCVPPTVKQPAQMS</sequence>
<protein>
    <submittedName>
        <fullName evidence="1">Uncharacterized protein</fullName>
    </submittedName>
</protein>
<comment type="caution">
    <text evidence="1">The sequence shown here is derived from an EMBL/GenBank/DDBJ whole genome shotgun (WGS) entry which is preliminary data.</text>
</comment>
<dbReference type="AlphaFoldDB" id="A0A0B2VUQ2"/>
<evidence type="ECO:0000313" key="1">
    <source>
        <dbReference type="EMBL" id="KHN85087.1"/>
    </source>
</evidence>
<keyword evidence="2" id="KW-1185">Reference proteome</keyword>
<gene>
    <name evidence="1" type="ORF">Tcan_00768</name>
</gene>
<accession>A0A0B2VUQ2</accession>